<dbReference type="InterPro" id="IPR012159">
    <property type="entry name" value="YejM-like"/>
</dbReference>
<name>A0ABN8DWJ0_9VIBR</name>
<accession>A0ABN8DWJ0</accession>
<dbReference type="EMBL" id="CAKLDI010000001">
    <property type="protein sequence ID" value="CAH0534679.1"/>
    <property type="molecule type" value="Genomic_DNA"/>
</dbReference>
<keyword evidence="1" id="KW-0472">Membrane</keyword>
<evidence type="ECO:0000259" key="3">
    <source>
        <dbReference type="Pfam" id="PF11893"/>
    </source>
</evidence>
<feature type="transmembrane region" description="Helical" evidence="1">
    <location>
        <begin position="124"/>
        <end position="144"/>
    </location>
</feature>
<protein>
    <submittedName>
        <fullName evidence="4">Inner membrane protein YejM</fullName>
    </submittedName>
</protein>
<evidence type="ECO:0000259" key="2">
    <source>
        <dbReference type="Pfam" id="PF00884"/>
    </source>
</evidence>
<feature type="domain" description="Sulfatase N-terminal" evidence="2">
    <location>
        <begin position="248"/>
        <end position="532"/>
    </location>
</feature>
<feature type="transmembrane region" description="Helical" evidence="1">
    <location>
        <begin position="43"/>
        <end position="71"/>
    </location>
</feature>
<dbReference type="InterPro" id="IPR000917">
    <property type="entry name" value="Sulfatase_N"/>
</dbReference>
<feature type="transmembrane region" description="Helical" evidence="1">
    <location>
        <begin position="12"/>
        <end position="31"/>
    </location>
</feature>
<dbReference type="PANTHER" id="PTHR43751:SF3">
    <property type="entry name" value="SULFATASE N-TERMINAL DOMAIN-CONTAINING PROTEIN"/>
    <property type="match status" value="1"/>
</dbReference>
<dbReference type="RefSeq" id="WP_237467689.1">
    <property type="nucleotide sequence ID" value="NZ_CAKLDI010000001.1"/>
</dbReference>
<dbReference type="Proteomes" id="UP000838672">
    <property type="component" value="Unassembled WGS sequence"/>
</dbReference>
<evidence type="ECO:0000313" key="4">
    <source>
        <dbReference type="EMBL" id="CAH0534679.1"/>
    </source>
</evidence>
<dbReference type="PANTHER" id="PTHR43751">
    <property type="entry name" value="SULFATASE"/>
    <property type="match status" value="1"/>
</dbReference>
<dbReference type="PIRSF" id="PIRSF004950">
    <property type="entry name" value="Mmb_sulf_HI0842"/>
    <property type="match status" value="1"/>
</dbReference>
<dbReference type="InterPro" id="IPR017850">
    <property type="entry name" value="Alkaline_phosphatase_core_sf"/>
</dbReference>
<evidence type="ECO:0000256" key="1">
    <source>
        <dbReference type="SAM" id="Phobius"/>
    </source>
</evidence>
<proteinExistence type="predicted"/>
<sequence length="617" mass="68849">MTTTLRQRLHQHGWFILVNSILAMLISVRYFGYLPATPDAATLAYIVAAVIGQMSLICGLVGLLTLPVVLLPRLSWRLPIMAVVGSVALATLVIDTFVFAQYRFHINAMVLEMILAGQIVSFPLITWITVIGGVVLLLAGQAWLYCYLGREPKVMQKRIGRKSVLVIFLALLATNAVHIWAAANAYQPITNVTRYLPLFYPATASSFMKKHGWMDEEALAKQRAMTVSTKSDFAYPLNPVQFKAVTPPNIVFIVVDSWRYDTLNEVDAPNMAAFAKQGMVFDRHTSTGNATRTGIFGLFYGVPGTYWHAALSNQTAPVLMDRLQALDYQIGVFAAAQLEKPEFNRTVFANLPNLKTRRDCKGNVACDREITADWLNWFKHRNVNQPSFSFLFYDSPHGYAFPSDYAHRFEPMVDSVNYLELDNDFDATLMKNRYRTSVHFTDSLIAEVIDALKASGELDHTLVVITGDHSQEMNDNGLNFWGHNGNFTDAQVHVPFVLVGAGITPEAGQANPWNAADARTSHEDVSATLLHHYLGATSPMRDYTNGLDLLDPAQVKARPWIMSSNYSGYAVISEDGIVEVNNAGGYQNLDSTNHPNDTQLNYDYLKQAMEVISRYNH</sequence>
<keyword evidence="5" id="KW-1185">Reference proteome</keyword>
<feature type="transmembrane region" description="Helical" evidence="1">
    <location>
        <begin position="78"/>
        <end position="104"/>
    </location>
</feature>
<keyword evidence="1" id="KW-0812">Transmembrane</keyword>
<comment type="caution">
    <text evidence="4">The sequence shown here is derived from an EMBL/GenBank/DDBJ whole genome shotgun (WGS) entry which is preliminary data.</text>
</comment>
<dbReference type="CDD" id="cd16148">
    <property type="entry name" value="sulfatase_like"/>
    <property type="match status" value="1"/>
</dbReference>
<feature type="domain" description="Inner membrane protein YejM N-terminal" evidence="3">
    <location>
        <begin position="4"/>
        <end position="242"/>
    </location>
</feature>
<dbReference type="Pfam" id="PF00884">
    <property type="entry name" value="Sulfatase"/>
    <property type="match status" value="1"/>
</dbReference>
<keyword evidence="1" id="KW-1133">Transmembrane helix</keyword>
<gene>
    <name evidence="4" type="primary">yejM_3</name>
    <name evidence="4" type="ORF">VST7929_02629</name>
</gene>
<dbReference type="Gene3D" id="3.40.720.10">
    <property type="entry name" value="Alkaline Phosphatase, subunit A"/>
    <property type="match status" value="1"/>
</dbReference>
<dbReference type="Pfam" id="PF11893">
    <property type="entry name" value="DUF3413"/>
    <property type="match status" value="1"/>
</dbReference>
<dbReference type="SUPFAM" id="SSF53649">
    <property type="entry name" value="Alkaline phosphatase-like"/>
    <property type="match status" value="1"/>
</dbReference>
<dbReference type="InterPro" id="IPR052701">
    <property type="entry name" value="GAG_Ulvan_Degrading_Sulfatases"/>
</dbReference>
<organism evidence="4 5">
    <name type="scientific">Vibrio stylophorae</name>
    <dbReference type="NCBI Taxonomy" id="659351"/>
    <lineage>
        <taxon>Bacteria</taxon>
        <taxon>Pseudomonadati</taxon>
        <taxon>Pseudomonadota</taxon>
        <taxon>Gammaproteobacteria</taxon>
        <taxon>Vibrionales</taxon>
        <taxon>Vibrionaceae</taxon>
        <taxon>Vibrio</taxon>
    </lineage>
</organism>
<reference evidence="4" key="1">
    <citation type="submission" date="2021-11" db="EMBL/GenBank/DDBJ databases">
        <authorList>
            <person name="Rodrigo-Torres L."/>
            <person name="Arahal R. D."/>
            <person name="Lucena T."/>
        </authorList>
    </citation>
    <scope>NUCLEOTIDE SEQUENCE</scope>
    <source>
        <strain evidence="4">CECT 7929</strain>
    </source>
</reference>
<dbReference type="InterPro" id="IPR024588">
    <property type="entry name" value="YejM_N"/>
</dbReference>
<feature type="transmembrane region" description="Helical" evidence="1">
    <location>
        <begin position="164"/>
        <end position="183"/>
    </location>
</feature>
<evidence type="ECO:0000313" key="5">
    <source>
        <dbReference type="Proteomes" id="UP000838672"/>
    </source>
</evidence>